<feature type="signal peptide" evidence="1">
    <location>
        <begin position="1"/>
        <end position="25"/>
    </location>
</feature>
<dbReference type="Pfam" id="PF13715">
    <property type="entry name" value="CarbopepD_reg_2"/>
    <property type="match status" value="1"/>
</dbReference>
<proteinExistence type="predicted"/>
<keyword evidence="3" id="KW-1185">Reference proteome</keyword>
<organism evidence="2 3">
    <name type="scientific">Mucilaginibacter auburnensis</name>
    <dbReference type="NCBI Taxonomy" id="1457233"/>
    <lineage>
        <taxon>Bacteria</taxon>
        <taxon>Pseudomonadati</taxon>
        <taxon>Bacteroidota</taxon>
        <taxon>Sphingobacteriia</taxon>
        <taxon>Sphingobacteriales</taxon>
        <taxon>Sphingobacteriaceae</taxon>
        <taxon>Mucilaginibacter</taxon>
    </lineage>
</organism>
<name>A0A2H9VV91_9SPHI</name>
<protein>
    <submittedName>
        <fullName evidence="2">Carboxypeptidase-like protein</fullName>
    </submittedName>
</protein>
<evidence type="ECO:0000313" key="3">
    <source>
        <dbReference type="Proteomes" id="UP000242687"/>
    </source>
</evidence>
<dbReference type="AlphaFoldDB" id="A0A2H9VV91"/>
<comment type="caution">
    <text evidence="2">The sequence shown here is derived from an EMBL/GenBank/DDBJ whole genome shotgun (WGS) entry which is preliminary data.</text>
</comment>
<dbReference type="OrthoDB" id="983143at2"/>
<dbReference type="InterPro" id="IPR043741">
    <property type="entry name" value="DUF5686"/>
</dbReference>
<evidence type="ECO:0000313" key="2">
    <source>
        <dbReference type="EMBL" id="PJJ84738.1"/>
    </source>
</evidence>
<keyword evidence="2" id="KW-0378">Hydrolase</keyword>
<keyword evidence="1" id="KW-0732">Signal</keyword>
<keyword evidence="2" id="KW-0121">Carboxypeptidase</keyword>
<accession>A0A2H9VV91</accession>
<dbReference type="EMBL" id="PGFJ01000001">
    <property type="protein sequence ID" value="PJJ84738.1"/>
    <property type="molecule type" value="Genomic_DNA"/>
</dbReference>
<dbReference type="Gene3D" id="2.60.40.1120">
    <property type="entry name" value="Carboxypeptidase-like, regulatory domain"/>
    <property type="match status" value="1"/>
</dbReference>
<dbReference type="InterPro" id="IPR008969">
    <property type="entry name" value="CarboxyPept-like_regulatory"/>
</dbReference>
<keyword evidence="2" id="KW-0645">Protease</keyword>
<feature type="chain" id="PRO_5014120688" evidence="1">
    <location>
        <begin position="26"/>
        <end position="851"/>
    </location>
</feature>
<reference evidence="2 3" key="1">
    <citation type="submission" date="2017-11" db="EMBL/GenBank/DDBJ databases">
        <title>Genomic Encyclopedia of Archaeal and Bacterial Type Strains, Phase II (KMG-II): From Individual Species to Whole Genera.</title>
        <authorList>
            <person name="Goeker M."/>
        </authorList>
    </citation>
    <scope>NUCLEOTIDE SEQUENCE [LARGE SCALE GENOMIC DNA]</scope>
    <source>
        <strain evidence="2 3">DSM 28175</strain>
    </source>
</reference>
<dbReference type="SUPFAM" id="SSF49464">
    <property type="entry name" value="Carboxypeptidase regulatory domain-like"/>
    <property type="match status" value="1"/>
</dbReference>
<evidence type="ECO:0000256" key="1">
    <source>
        <dbReference type="SAM" id="SignalP"/>
    </source>
</evidence>
<dbReference type="RefSeq" id="WP_100341353.1">
    <property type="nucleotide sequence ID" value="NZ_PGFJ01000001.1"/>
</dbReference>
<dbReference type="GO" id="GO:0004180">
    <property type="term" value="F:carboxypeptidase activity"/>
    <property type="evidence" value="ECO:0007669"/>
    <property type="project" value="UniProtKB-KW"/>
</dbReference>
<sequence length="851" mass="98507">MNFRYLLKGLFASAFFLLYSTLLVAQNTIVSGKVIDASDKQPLPFVSVGFPGTTVGVTTDSDGKFTLNTSRQVTQIKISFVGYKEVVLNISPGKTQTLNTVSLQPISEQLTEVEIRSGKKVRYRNRDNPAVELIRRVIANKEKNRPERYNYVEYREYDKLQFALSNLPPSLTERKLLRKYAFLLNNKDSVTVPGKALTPIFLDEKLSQYYYRRNPEAERTVLLGEKKTDLGSFIDSDGINDYIKNLYAKVDVYDNNIFLVTKNFLSPISDNSPNFYKFFITDTITTADNSKLVELSFTPRNTEDILFEGKIYVTIDSNYAVQRVKLGINKNINVNYLTSMNINQDFEKNTDGRYRLVKSNTLAEFKVGKKRNGGFFGIRTITYGDYLINHPRPDTAYTGEKQTDEEIEALQKQPIEFWKQNRLDTLTTAESKVYTNIDSLTNMPSFKRTMDIATLVLAGYKSFGKFEIGPANTFYSFNPVEGLKLRLGGRTTPELSKRYYFETYAAYGFKDEKWKYFISATYSLNNKSIYKFPQNYVRFSFNRDTRVPGAQLQFVQRDNIFLSFTRGTNDKYLYNDLYRFDYVREFENHFSYSFTFRNLKQTPAGSLYYQNNTGRIQDLTTSDATLMFRYAPNEKFYQGKIYRIPIPNKYPIFTVDYTMGINKLFGGQYGYHNLHARVDKRVYLSQLGWADVFVEGGRMFSKVPYPLLNIFRANQSFNYDIYSYNLMNFLEFVSDKYVSVNIDQHFQGFFFNKVPLLKKLKWREVASFKAIKGGLTDQNNPAINGSLFQFPVTSTGAPITYALGNEPYMEGSVGIENIFKLLRVDLVRRFSYLDHPQVAQYGIRARVKFEF</sequence>
<dbReference type="Pfam" id="PF18939">
    <property type="entry name" value="DUF5686"/>
    <property type="match status" value="1"/>
</dbReference>
<gene>
    <name evidence="2" type="ORF">CLV57_1759</name>
</gene>
<dbReference type="Proteomes" id="UP000242687">
    <property type="component" value="Unassembled WGS sequence"/>
</dbReference>